<evidence type="ECO:0000256" key="2">
    <source>
        <dbReference type="ARBA" id="ARBA00023002"/>
    </source>
</evidence>
<evidence type="ECO:0000313" key="4">
    <source>
        <dbReference type="Proteomes" id="UP001147746"/>
    </source>
</evidence>
<dbReference type="AlphaFoldDB" id="A0A9W9U391"/>
<reference evidence="3" key="1">
    <citation type="submission" date="2022-12" db="EMBL/GenBank/DDBJ databases">
        <authorList>
            <person name="Petersen C."/>
        </authorList>
    </citation>
    <scope>NUCLEOTIDE SEQUENCE</scope>
    <source>
        <strain evidence="3">IBT 21472</strain>
    </source>
</reference>
<dbReference type="OrthoDB" id="5307821at2759"/>
<reference evidence="3" key="2">
    <citation type="journal article" date="2023" name="IMA Fungus">
        <title>Comparative genomic study of the Penicillium genus elucidates a diverse pangenome and 15 lateral gene transfer events.</title>
        <authorList>
            <person name="Petersen C."/>
            <person name="Sorensen T."/>
            <person name="Nielsen M.R."/>
            <person name="Sondergaard T.E."/>
            <person name="Sorensen J.L."/>
            <person name="Fitzpatrick D.A."/>
            <person name="Frisvad J.C."/>
            <person name="Nielsen K.L."/>
        </authorList>
    </citation>
    <scope>NUCLEOTIDE SEQUENCE</scope>
    <source>
        <strain evidence="3">IBT 21472</strain>
    </source>
</reference>
<dbReference type="CDD" id="cd05233">
    <property type="entry name" value="SDR_c"/>
    <property type="match status" value="1"/>
</dbReference>
<dbReference type="PRINTS" id="PR00081">
    <property type="entry name" value="GDHRDH"/>
</dbReference>
<dbReference type="PANTHER" id="PTHR43008">
    <property type="entry name" value="BENZIL REDUCTASE"/>
    <property type="match status" value="1"/>
</dbReference>
<keyword evidence="2" id="KW-0560">Oxidoreductase</keyword>
<dbReference type="InterPro" id="IPR002347">
    <property type="entry name" value="SDR_fam"/>
</dbReference>
<dbReference type="GO" id="GO:0050664">
    <property type="term" value="F:oxidoreductase activity, acting on NAD(P)H, oxygen as acceptor"/>
    <property type="evidence" value="ECO:0007669"/>
    <property type="project" value="TreeGrafter"/>
</dbReference>
<dbReference type="Pfam" id="PF00106">
    <property type="entry name" value="adh_short"/>
    <property type="match status" value="1"/>
</dbReference>
<dbReference type="InterPro" id="IPR036291">
    <property type="entry name" value="NAD(P)-bd_dom_sf"/>
</dbReference>
<comment type="similarity">
    <text evidence="1">Belongs to the short-chain dehydrogenases/reductases (SDR) family.</text>
</comment>
<sequence length="305" mass="33610">MDHVIQAKKTALITGAASGVGFAVAKRCRDEGMHLALLDIDEKNLAKAKNTLADMDPCLMTEAYVLDVADVPLWEETARQIAQTFPDIDLVVLNAGKGFKPDRQDSKNLKPWLDGNYWRKTMDTNVYGPLNGLNALLPILISSKARTPKSIVITGSKQGITNPPGAGNPAYNASKAAIKNLTEHLAYDLRSDPSTAHISVHLLIPGWTWTGLMGNVGPTNEEDVKKPAGAWYPSQVAEELLNGLKTRSFYIVCPDGETDRALDQARMKWASEDVVEGRPALSRWDENWKTRAEEMIQMDAESRRV</sequence>
<keyword evidence="4" id="KW-1185">Reference proteome</keyword>
<name>A0A9W9U391_9EURO</name>
<organism evidence="3 4">
    <name type="scientific">Penicillium atrosanguineum</name>
    <dbReference type="NCBI Taxonomy" id="1132637"/>
    <lineage>
        <taxon>Eukaryota</taxon>
        <taxon>Fungi</taxon>
        <taxon>Dikarya</taxon>
        <taxon>Ascomycota</taxon>
        <taxon>Pezizomycotina</taxon>
        <taxon>Eurotiomycetes</taxon>
        <taxon>Eurotiomycetidae</taxon>
        <taxon>Eurotiales</taxon>
        <taxon>Aspergillaceae</taxon>
        <taxon>Penicillium</taxon>
    </lineage>
</organism>
<dbReference type="EMBL" id="JAPZBO010000005">
    <property type="protein sequence ID" value="KAJ5314897.1"/>
    <property type="molecule type" value="Genomic_DNA"/>
</dbReference>
<comment type="caution">
    <text evidence="3">The sequence shown here is derived from an EMBL/GenBank/DDBJ whole genome shotgun (WGS) entry which is preliminary data.</text>
</comment>
<proteinExistence type="inferred from homology"/>
<dbReference type="PANTHER" id="PTHR43008:SF7">
    <property type="entry name" value="SHORT CHAIN DEHYDROGENASE_REDUCTASE (AFU_ORTHOLOGUE AFUA_2G00830)"/>
    <property type="match status" value="1"/>
</dbReference>
<protein>
    <recommendedName>
        <fullName evidence="5">Short chain dehydrogenase/reductase</fullName>
    </recommendedName>
</protein>
<gene>
    <name evidence="3" type="ORF">N7476_005204</name>
</gene>
<evidence type="ECO:0008006" key="5">
    <source>
        <dbReference type="Google" id="ProtNLM"/>
    </source>
</evidence>
<accession>A0A9W9U391</accession>
<dbReference type="FunFam" id="3.40.50.720:FF:000439">
    <property type="entry name" value="Short chain dehydrogenase/reductase (AFU_orthologue AFUA_2G00830)"/>
    <property type="match status" value="1"/>
</dbReference>
<evidence type="ECO:0000313" key="3">
    <source>
        <dbReference type="EMBL" id="KAJ5314897.1"/>
    </source>
</evidence>
<evidence type="ECO:0000256" key="1">
    <source>
        <dbReference type="ARBA" id="ARBA00006484"/>
    </source>
</evidence>
<dbReference type="SUPFAM" id="SSF51735">
    <property type="entry name" value="NAD(P)-binding Rossmann-fold domains"/>
    <property type="match status" value="1"/>
</dbReference>
<dbReference type="Proteomes" id="UP001147746">
    <property type="component" value="Unassembled WGS sequence"/>
</dbReference>
<dbReference type="Gene3D" id="3.40.50.720">
    <property type="entry name" value="NAD(P)-binding Rossmann-like Domain"/>
    <property type="match status" value="1"/>
</dbReference>
<dbReference type="GO" id="GO:0016616">
    <property type="term" value="F:oxidoreductase activity, acting on the CH-OH group of donors, NAD or NADP as acceptor"/>
    <property type="evidence" value="ECO:0007669"/>
    <property type="project" value="UniProtKB-ARBA"/>
</dbReference>